<comment type="caution">
    <text evidence="2">The sequence shown here is derived from an EMBL/GenBank/DDBJ whole genome shotgun (WGS) entry which is preliminary data.</text>
</comment>
<dbReference type="Proteomes" id="UP001413721">
    <property type="component" value="Unassembled WGS sequence"/>
</dbReference>
<feature type="compositionally biased region" description="Basic and acidic residues" evidence="1">
    <location>
        <begin position="65"/>
        <end position="76"/>
    </location>
</feature>
<evidence type="ECO:0000313" key="3">
    <source>
        <dbReference type="Proteomes" id="UP001413721"/>
    </source>
</evidence>
<feature type="region of interest" description="Disordered" evidence="1">
    <location>
        <begin position="60"/>
        <end position="107"/>
    </location>
</feature>
<evidence type="ECO:0000313" key="2">
    <source>
        <dbReference type="EMBL" id="MEN2989647.1"/>
    </source>
</evidence>
<keyword evidence="3" id="KW-1185">Reference proteome</keyword>
<dbReference type="EMBL" id="JBBKTW010000005">
    <property type="protein sequence ID" value="MEN2989647.1"/>
    <property type="molecule type" value="Genomic_DNA"/>
</dbReference>
<gene>
    <name evidence="2" type="ORF">WG926_15125</name>
</gene>
<evidence type="ECO:0000256" key="1">
    <source>
        <dbReference type="SAM" id="MobiDB-lite"/>
    </source>
</evidence>
<name>A0ABU9YLG0_9PROT</name>
<proteinExistence type="predicted"/>
<feature type="compositionally biased region" description="Basic and acidic residues" evidence="1">
    <location>
        <begin position="7"/>
        <end position="20"/>
    </location>
</feature>
<accession>A0ABU9YLG0</accession>
<organism evidence="2 3">
    <name type="scientific">Tistrella arctica</name>
    <dbReference type="NCBI Taxonomy" id="3133430"/>
    <lineage>
        <taxon>Bacteria</taxon>
        <taxon>Pseudomonadati</taxon>
        <taxon>Pseudomonadota</taxon>
        <taxon>Alphaproteobacteria</taxon>
        <taxon>Geminicoccales</taxon>
        <taxon>Geminicoccaceae</taxon>
        <taxon>Tistrella</taxon>
    </lineage>
</organism>
<dbReference type="RefSeq" id="WP_345933204.1">
    <property type="nucleotide sequence ID" value="NZ_JBBKTV010000004.1"/>
</dbReference>
<sequence>MASANPDSRKSRIDTSHADNGDAAAIDTELQDLYAAYGTESDTPPEMLNLARQAAAALSAYGAGADDRPLAADTARDGTGGTQADAAPMPADDEVEGGTGSGAAGRT</sequence>
<feature type="region of interest" description="Disordered" evidence="1">
    <location>
        <begin position="1"/>
        <end position="24"/>
    </location>
</feature>
<reference evidence="2 3" key="1">
    <citation type="submission" date="2024-03" db="EMBL/GenBank/DDBJ databases">
        <title>High-quality draft genome sequencing of Tistrella sp. BH-R2-4.</title>
        <authorList>
            <person name="Dong C."/>
        </authorList>
    </citation>
    <scope>NUCLEOTIDE SEQUENCE [LARGE SCALE GENOMIC DNA]</scope>
    <source>
        <strain evidence="2 3">BH-R2-4</strain>
    </source>
</reference>
<feature type="compositionally biased region" description="Gly residues" evidence="1">
    <location>
        <begin position="97"/>
        <end position="107"/>
    </location>
</feature>
<protein>
    <submittedName>
        <fullName evidence="2">Uncharacterized protein</fullName>
    </submittedName>
</protein>